<protein>
    <submittedName>
        <fullName evidence="2">RhUL96</fullName>
    </submittedName>
</protein>
<name>Q2FAH9_RHCM6</name>
<evidence type="ECO:0000313" key="3">
    <source>
        <dbReference type="Proteomes" id="UP000115582"/>
    </source>
</evidence>
<evidence type="ECO:0000256" key="1">
    <source>
        <dbReference type="ARBA" id="ARBA00009912"/>
    </source>
</evidence>
<evidence type="ECO:0000313" key="2">
    <source>
        <dbReference type="EMBL" id="AAZ80637.1"/>
    </source>
</evidence>
<dbReference type="InterPro" id="IPR022614">
    <property type="entry name" value="Herpesvirus_UL96"/>
</dbReference>
<comment type="similarity">
    <text evidence="1">Belongs to the herpesviridae UL96 family.</text>
</comment>
<accession>Q2FAH9</accession>
<dbReference type="EMBL" id="DQ120516">
    <property type="protein sequence ID" value="AAZ80637.1"/>
    <property type="molecule type" value="Genomic_DNA"/>
</dbReference>
<proteinExistence type="inferred from homology"/>
<organismHost>
    <name type="scientific">Macaca mulatta</name>
    <name type="common">Rhesus macaque</name>
    <dbReference type="NCBI Taxonomy" id="9544"/>
</organismHost>
<dbReference type="Pfam" id="PF10867">
    <property type="entry name" value="DUF2664"/>
    <property type="match status" value="1"/>
</dbReference>
<dbReference type="Proteomes" id="UP000115582">
    <property type="component" value="Segment"/>
</dbReference>
<organism evidence="2 3">
    <name type="scientific">Rhesus cytomegalovirus (strain 68-1)</name>
    <name type="common">RhCMV</name>
    <dbReference type="NCBI Taxonomy" id="47929"/>
    <lineage>
        <taxon>Viruses</taxon>
        <taxon>Duplodnaviria</taxon>
        <taxon>Heunggongvirae</taxon>
        <taxon>Peploviricota</taxon>
        <taxon>Herviviricetes</taxon>
        <taxon>Herpesvirales</taxon>
        <taxon>Orthoherpesviridae</taxon>
        <taxon>Betaherpesvirinae</taxon>
        <taxon>Cytomegalovirus</taxon>
        <taxon>Cytomegalovirus macacinebeta3</taxon>
    </lineage>
</organism>
<sequence>MTSANKNLLKEAMRLSLEKQQNQFLRRVYGARHRVTSHHSLQLMRVAAREQTRYSQAVVGQVTDNVVRDREDLKRELQRARVLQKAADVDNALDSLIELKDTVEDVRDSFVDSVASTCEVDLLEDDDIE</sequence>
<reference evidence="2 3" key="1">
    <citation type="journal article" date="2006" name="J. Virol.">
        <title>Genomic sequence of rhesus cytomegalovirus 180.92: insights into the coding potential of rhesus cytomegalovirus.</title>
        <authorList>
            <person name="Rivailler P."/>
            <person name="Kaur A."/>
            <person name="Johnson R.P."/>
            <person name="Wang F."/>
        </authorList>
    </citation>
    <scope>NUCLEOTIDE SEQUENCE [LARGE SCALE GENOMIC DNA]</scope>
    <source>
        <strain evidence="2">CMV 180.92</strain>
    </source>
</reference>